<evidence type="ECO:0000313" key="9">
    <source>
        <dbReference type="EMBL" id="KAF4496130.1"/>
    </source>
</evidence>
<dbReference type="Gene3D" id="1.25.40.20">
    <property type="entry name" value="Ankyrin repeat-containing domain"/>
    <property type="match status" value="1"/>
</dbReference>
<dbReference type="InterPro" id="IPR056884">
    <property type="entry name" value="NPHP3-like_N"/>
</dbReference>
<feature type="region of interest" description="Disordered" evidence="5">
    <location>
        <begin position="954"/>
        <end position="973"/>
    </location>
</feature>
<keyword evidence="2 3" id="KW-0040">ANK repeat</keyword>
<dbReference type="Pfam" id="PF22939">
    <property type="entry name" value="WHD_GPIID"/>
    <property type="match status" value="1"/>
</dbReference>
<feature type="repeat" description="ANK" evidence="3">
    <location>
        <begin position="893"/>
        <end position="925"/>
    </location>
</feature>
<keyword evidence="6" id="KW-0732">Signal</keyword>
<evidence type="ECO:0000259" key="8">
    <source>
        <dbReference type="Pfam" id="PF24883"/>
    </source>
</evidence>
<evidence type="ECO:0000313" key="10">
    <source>
        <dbReference type="Proteomes" id="UP000737391"/>
    </source>
</evidence>
<evidence type="ECO:0000256" key="4">
    <source>
        <dbReference type="SAM" id="Coils"/>
    </source>
</evidence>
<name>A0A9P5E5J2_9HYPO</name>
<dbReference type="Gene3D" id="3.40.50.300">
    <property type="entry name" value="P-loop containing nucleotide triphosphate hydrolases"/>
    <property type="match status" value="1"/>
</dbReference>
<dbReference type="InterPro" id="IPR036770">
    <property type="entry name" value="Ankyrin_rpt-contain_sf"/>
</dbReference>
<dbReference type="PROSITE" id="PS50297">
    <property type="entry name" value="ANK_REP_REGION"/>
    <property type="match status" value="3"/>
</dbReference>
<dbReference type="InterPro" id="IPR027417">
    <property type="entry name" value="P-loop_NTPase"/>
</dbReference>
<evidence type="ECO:0000256" key="5">
    <source>
        <dbReference type="SAM" id="MobiDB-lite"/>
    </source>
</evidence>
<feature type="domain" description="Nephrocystin 3-like N-terminal" evidence="8">
    <location>
        <begin position="230"/>
        <end position="396"/>
    </location>
</feature>
<organism evidence="9 10">
    <name type="scientific">Fusarium agapanthi</name>
    <dbReference type="NCBI Taxonomy" id="1803897"/>
    <lineage>
        <taxon>Eukaryota</taxon>
        <taxon>Fungi</taxon>
        <taxon>Dikarya</taxon>
        <taxon>Ascomycota</taxon>
        <taxon>Pezizomycotina</taxon>
        <taxon>Sordariomycetes</taxon>
        <taxon>Hypocreomycetidae</taxon>
        <taxon>Hypocreales</taxon>
        <taxon>Nectriaceae</taxon>
        <taxon>Fusarium</taxon>
        <taxon>Fusarium fujikuroi species complex</taxon>
    </lineage>
</organism>
<dbReference type="Pfam" id="PF12796">
    <property type="entry name" value="Ank_2"/>
    <property type="match status" value="2"/>
</dbReference>
<feature type="coiled-coil region" evidence="4">
    <location>
        <begin position="143"/>
        <end position="184"/>
    </location>
</feature>
<dbReference type="SUPFAM" id="SSF52540">
    <property type="entry name" value="P-loop containing nucleoside triphosphate hydrolases"/>
    <property type="match status" value="1"/>
</dbReference>
<sequence length="973" mass="108624">MDPLGATASIIAILQLSTAATHYVVSAKGATKQQRRLHEEIRGCEDILLGLKDILENERPGPTAPRISLLEGPQSPFKRLKTLFESIKVKLAPKKGLTKVVSSLTWPFNEKDVSELLAAIQREKGLLQLVLENDSRGLLKDFIQTAEGNHHRLTELMQNLKHNSDQQKDQIEELSTALESLQTTQETVSNSLDNLGNAQATDQRRKILNWITPINFTSDQEDYLDRIQPGTGQWFLESYQFKEWADGEYQTLYCPGIPGAGKTILTSLVIDHLQTHYQSEHSRVIYVFCNFSRRGEQTPKALLATLLRQAVQGKAQLDTTLTRLYESREFAGSLLSCEAIMEALESSVSSYSRIFVVVDAIDELDTSHGYHDSFLASLSTISAKLMEKMSLFITSRLIPGIAQSLKYSTTLEIKASETDIRKFTQGQMTRLPSFVTHRPDLQSEISETIAKAAQGMFLLAELHVRSLVGSASPKALRNVLKQLPAGTDQAYRDIMRRIDHEKSQAQRDLAYHVLEWLTRAKRGITLCELRHALAVEPDSAENYLDEDNLPEEDELVSACAGLVTVDKTSGVIRLVHYTAQDFFEKNQVQVFPGDETDITTICLKYLSFEGLSGPCNSDDEYESRLRSYPFYSYAARNWGYHARNSDMSQMLYTIIQLLQESDKVEAMSQALFTGTREIIFETHYPGYSQLFPQQMHGLHLAAYFGLKDVVQYFVGCQDPNLRDSGGMPVLSWAASRGHLAVVQFLVEYRAVDSAIDSNDHYGCTPLLLAARNGHKTTVQYLLEKGASIHATDHHGRTPLSWAAGEGHSEVVGALLAWNLGIDIDAVDERGRSSLLLGAQRGFGTVVRLLLDAGAAADKADKLGRTPVSWAVKFLDVVELLVQAKVDINACDIYQRSPLSYAAADMYEITFRLLLEHGADVNTRDIHGWTPIQWATTKMAEKIVSLLQAYGYREDTADDQRPPRSTEHIVGTNG</sequence>
<comment type="caution">
    <text evidence="9">The sequence shown here is derived from an EMBL/GenBank/DDBJ whole genome shotgun (WGS) entry which is preliminary data.</text>
</comment>
<dbReference type="OrthoDB" id="1577640at2759"/>
<reference evidence="9" key="1">
    <citation type="submission" date="2020-01" db="EMBL/GenBank/DDBJ databases">
        <title>Identification and distribution of gene clusters putatively required for synthesis of sphingolipid metabolism inhibitors in phylogenetically diverse species of the filamentous fungus Fusarium.</title>
        <authorList>
            <person name="Kim H.-S."/>
            <person name="Busman M."/>
            <person name="Brown D.W."/>
            <person name="Divon H."/>
            <person name="Uhlig S."/>
            <person name="Proctor R.H."/>
        </authorList>
    </citation>
    <scope>NUCLEOTIDE SEQUENCE</scope>
    <source>
        <strain evidence="9">NRRL 31653</strain>
    </source>
</reference>
<feature type="signal peptide" evidence="6">
    <location>
        <begin position="1"/>
        <end position="19"/>
    </location>
</feature>
<feature type="domain" description="GPI inositol-deacylase winged helix" evidence="7">
    <location>
        <begin position="506"/>
        <end position="587"/>
    </location>
</feature>
<dbReference type="PRINTS" id="PR01415">
    <property type="entry name" value="ANKYRIN"/>
</dbReference>
<dbReference type="Pfam" id="PF24883">
    <property type="entry name" value="NPHP3_N"/>
    <property type="match status" value="1"/>
</dbReference>
<feature type="repeat" description="ANK" evidence="3">
    <location>
        <begin position="761"/>
        <end position="793"/>
    </location>
</feature>
<feature type="repeat" description="ANK" evidence="3">
    <location>
        <begin position="829"/>
        <end position="861"/>
    </location>
</feature>
<dbReference type="PANTHER" id="PTHR24161">
    <property type="entry name" value="ANK_REP_REGION DOMAIN-CONTAINING PROTEIN-RELATED"/>
    <property type="match status" value="1"/>
</dbReference>
<feature type="chain" id="PRO_5040234355" evidence="6">
    <location>
        <begin position="20"/>
        <end position="973"/>
    </location>
</feature>
<dbReference type="PANTHER" id="PTHR24161:SF121">
    <property type="entry name" value="M-PHASE PHOSPHOPROTEIN 8"/>
    <property type="match status" value="1"/>
</dbReference>
<gene>
    <name evidence="9" type="ORF">FAGAP_7720</name>
</gene>
<evidence type="ECO:0000256" key="6">
    <source>
        <dbReference type="SAM" id="SignalP"/>
    </source>
</evidence>
<feature type="compositionally biased region" description="Basic and acidic residues" evidence="5">
    <location>
        <begin position="954"/>
        <end position="966"/>
    </location>
</feature>
<protein>
    <submittedName>
        <fullName evidence="9">Ankyrin repeat domain containing protein 50</fullName>
    </submittedName>
</protein>
<dbReference type="InterPro" id="IPR002110">
    <property type="entry name" value="Ankyrin_rpt"/>
</dbReference>
<evidence type="ECO:0000259" key="7">
    <source>
        <dbReference type="Pfam" id="PF22939"/>
    </source>
</evidence>
<keyword evidence="10" id="KW-1185">Reference proteome</keyword>
<dbReference type="GO" id="GO:0019706">
    <property type="term" value="F:protein-cysteine S-palmitoyltransferase activity"/>
    <property type="evidence" value="ECO:0007669"/>
    <property type="project" value="UniProtKB-EC"/>
</dbReference>
<dbReference type="InterPro" id="IPR054471">
    <property type="entry name" value="GPIID_WHD"/>
</dbReference>
<dbReference type="Proteomes" id="UP000737391">
    <property type="component" value="Unassembled WGS sequence"/>
</dbReference>
<keyword evidence="4" id="KW-0175">Coiled coil</keyword>
<evidence type="ECO:0000256" key="1">
    <source>
        <dbReference type="ARBA" id="ARBA00022737"/>
    </source>
</evidence>
<accession>A0A9P5E5J2</accession>
<dbReference type="SUPFAM" id="SSF48403">
    <property type="entry name" value="Ankyrin repeat"/>
    <property type="match status" value="1"/>
</dbReference>
<dbReference type="AlphaFoldDB" id="A0A9P5E5J2"/>
<dbReference type="SMART" id="SM00248">
    <property type="entry name" value="ANK"/>
    <property type="match status" value="8"/>
</dbReference>
<proteinExistence type="predicted"/>
<dbReference type="EMBL" id="LUFC02000569">
    <property type="protein sequence ID" value="KAF4496130.1"/>
    <property type="molecule type" value="Genomic_DNA"/>
</dbReference>
<dbReference type="PROSITE" id="PS50088">
    <property type="entry name" value="ANK_REPEAT"/>
    <property type="match status" value="4"/>
</dbReference>
<evidence type="ECO:0000256" key="2">
    <source>
        <dbReference type="ARBA" id="ARBA00023043"/>
    </source>
</evidence>
<evidence type="ECO:0000256" key="3">
    <source>
        <dbReference type="PROSITE-ProRule" id="PRU00023"/>
    </source>
</evidence>
<dbReference type="Pfam" id="PF00023">
    <property type="entry name" value="Ank"/>
    <property type="match status" value="1"/>
</dbReference>
<feature type="repeat" description="ANK" evidence="3">
    <location>
        <begin position="794"/>
        <end position="826"/>
    </location>
</feature>
<keyword evidence="1" id="KW-0677">Repeat</keyword>